<feature type="domain" description="Nucleotide modification associated" evidence="1">
    <location>
        <begin position="3"/>
        <end position="260"/>
    </location>
</feature>
<name>A0A1W1WV35_9BACT</name>
<proteinExistence type="predicted"/>
<dbReference type="STRING" id="1069081.SAMN05660197_1910"/>
<dbReference type="EMBL" id="FWWZ01000001">
    <property type="protein sequence ID" value="SMC10075.1"/>
    <property type="molecule type" value="Genomic_DNA"/>
</dbReference>
<dbReference type="Pfam" id="PF18754">
    <property type="entry name" value="Nmad3"/>
    <property type="match status" value="1"/>
</dbReference>
<gene>
    <name evidence="2" type="ORF">SAMN05660197_1910</name>
</gene>
<sequence length="278" mass="32593">MMKIIFSRKGFDSSHGGYASPIFPDGTLFSVPIPDKKTSISYKDLKFTYEGEPIQRILNDLTNKKIRSGKKHDCDYFSDKFKCHFDPMIFENDQFNGIAFGQEGASASHLINQKVQEGDIFLFYGWFKEVEKIDNKWQYKKDAKDLHVIWGYMEVGKVLHINNDNTNKILQIYPFLAKHPHIEITRKNPNIIFISKNFKRLKYNNYTLLSDIENYKGRSYWKLPSFFNQPQAFTYVKNFIANNDFVNIKAPYIGQEFVLDLDSTSEKGKILEYIFNFS</sequence>
<dbReference type="Proteomes" id="UP000192602">
    <property type="component" value="Unassembled WGS sequence"/>
</dbReference>
<protein>
    <recommendedName>
        <fullName evidence="1">Nucleotide modification associated domain-containing protein</fullName>
    </recommendedName>
</protein>
<dbReference type="AlphaFoldDB" id="A0A1W1WV35"/>
<dbReference type="InterPro" id="IPR041135">
    <property type="entry name" value="Nmad3"/>
</dbReference>
<evidence type="ECO:0000259" key="1">
    <source>
        <dbReference type="Pfam" id="PF18754"/>
    </source>
</evidence>
<keyword evidence="3" id="KW-1185">Reference proteome</keyword>
<reference evidence="3" key="1">
    <citation type="submission" date="2017-04" db="EMBL/GenBank/DDBJ databases">
        <authorList>
            <person name="Varghese N."/>
            <person name="Submissions S."/>
        </authorList>
    </citation>
    <scope>NUCLEOTIDE SEQUENCE [LARGE SCALE GENOMIC DNA]</scope>
    <source>
        <strain evidence="3">DSM 16512</strain>
    </source>
</reference>
<evidence type="ECO:0000313" key="3">
    <source>
        <dbReference type="Proteomes" id="UP000192602"/>
    </source>
</evidence>
<accession>A0A1W1WV35</accession>
<evidence type="ECO:0000313" key="2">
    <source>
        <dbReference type="EMBL" id="SMC10075.1"/>
    </source>
</evidence>
<organism evidence="2 3">
    <name type="scientific">Nitratiruptor tergarcus DSM 16512</name>
    <dbReference type="NCBI Taxonomy" id="1069081"/>
    <lineage>
        <taxon>Bacteria</taxon>
        <taxon>Pseudomonadati</taxon>
        <taxon>Campylobacterota</taxon>
        <taxon>Epsilonproteobacteria</taxon>
        <taxon>Nautiliales</taxon>
        <taxon>Nitratiruptoraceae</taxon>
        <taxon>Nitratiruptor</taxon>
    </lineage>
</organism>